<protein>
    <submittedName>
        <fullName evidence="1">Uncharacterized protein</fullName>
    </submittedName>
</protein>
<evidence type="ECO:0000313" key="1">
    <source>
        <dbReference type="EMBL" id="RIA94407.1"/>
    </source>
</evidence>
<evidence type="ECO:0000313" key="2">
    <source>
        <dbReference type="Proteomes" id="UP000265703"/>
    </source>
</evidence>
<organism evidence="1 2">
    <name type="scientific">Glomus cerebriforme</name>
    <dbReference type="NCBI Taxonomy" id="658196"/>
    <lineage>
        <taxon>Eukaryota</taxon>
        <taxon>Fungi</taxon>
        <taxon>Fungi incertae sedis</taxon>
        <taxon>Mucoromycota</taxon>
        <taxon>Glomeromycotina</taxon>
        <taxon>Glomeromycetes</taxon>
        <taxon>Glomerales</taxon>
        <taxon>Glomeraceae</taxon>
        <taxon>Glomus</taxon>
    </lineage>
</organism>
<comment type="caution">
    <text evidence="1">The sequence shown here is derived from an EMBL/GenBank/DDBJ whole genome shotgun (WGS) entry which is preliminary data.</text>
</comment>
<accession>A0A397TDK3</accession>
<name>A0A397TDK3_9GLOM</name>
<dbReference type="OrthoDB" id="2963168at2759"/>
<keyword evidence="2" id="KW-1185">Reference proteome</keyword>
<sequence length="55" mass="6825">MDYQQTIKQYVKISEHKQLEERSRFIIKLTFKDVKVMFDPIIERILHLIRSQLYN</sequence>
<dbReference type="AlphaFoldDB" id="A0A397TDK3"/>
<dbReference type="Proteomes" id="UP000265703">
    <property type="component" value="Unassembled WGS sequence"/>
</dbReference>
<gene>
    <name evidence="1" type="ORF">C1645_818023</name>
</gene>
<reference evidence="1 2" key="1">
    <citation type="submission" date="2018-06" db="EMBL/GenBank/DDBJ databases">
        <title>Comparative genomics reveals the genomic features of Rhizophagus irregularis, R. cerebriforme, R. diaphanum and Gigaspora rosea, and their symbiotic lifestyle signature.</title>
        <authorList>
            <person name="Morin E."/>
            <person name="San Clemente H."/>
            <person name="Chen E.C.H."/>
            <person name="De La Providencia I."/>
            <person name="Hainaut M."/>
            <person name="Kuo A."/>
            <person name="Kohler A."/>
            <person name="Murat C."/>
            <person name="Tang N."/>
            <person name="Roy S."/>
            <person name="Loubradou J."/>
            <person name="Henrissat B."/>
            <person name="Grigoriev I.V."/>
            <person name="Corradi N."/>
            <person name="Roux C."/>
            <person name="Martin F.M."/>
        </authorList>
    </citation>
    <scope>NUCLEOTIDE SEQUENCE [LARGE SCALE GENOMIC DNA]</scope>
    <source>
        <strain evidence="1 2">DAOM 227022</strain>
    </source>
</reference>
<dbReference type="EMBL" id="QKYT01000081">
    <property type="protein sequence ID" value="RIA94407.1"/>
    <property type="molecule type" value="Genomic_DNA"/>
</dbReference>
<proteinExistence type="predicted"/>